<dbReference type="Pfam" id="PF01619">
    <property type="entry name" value="Pro_dh"/>
    <property type="match status" value="1"/>
</dbReference>
<evidence type="ECO:0000256" key="7">
    <source>
        <dbReference type="PROSITE-ProRule" id="PRU10007"/>
    </source>
</evidence>
<evidence type="ECO:0000256" key="5">
    <source>
        <dbReference type="ARBA" id="ARBA00048142"/>
    </source>
</evidence>
<keyword evidence="12" id="KW-1185">Reference proteome</keyword>
<feature type="domain" description="Proline dehydrogenase" evidence="10">
    <location>
        <begin position="143"/>
        <end position="431"/>
    </location>
</feature>
<dbReference type="STRING" id="260086.SAMN05216207_101010"/>
<dbReference type="GO" id="GO:0004657">
    <property type="term" value="F:proline dehydrogenase activity"/>
    <property type="evidence" value="ECO:0007669"/>
    <property type="project" value="InterPro"/>
</dbReference>
<feature type="active site" evidence="6 7">
    <location>
        <position position="724"/>
    </location>
</feature>
<dbReference type="PANTHER" id="PTHR42862:SF1">
    <property type="entry name" value="DELTA-1-PYRROLINE-5-CARBOXYLATE DEHYDROGENASE 2, ISOFORM A-RELATED"/>
    <property type="match status" value="1"/>
</dbReference>
<dbReference type="InterPro" id="IPR002872">
    <property type="entry name" value="Proline_DH_dom"/>
</dbReference>
<comment type="similarity">
    <text evidence="8">Belongs to the aldehyde dehydrogenase family.</text>
</comment>
<dbReference type="InterPro" id="IPR016162">
    <property type="entry name" value="Ald_DH_N"/>
</dbReference>
<dbReference type="OrthoDB" id="9812625at2"/>
<evidence type="ECO:0000259" key="9">
    <source>
        <dbReference type="Pfam" id="PF00171"/>
    </source>
</evidence>
<evidence type="ECO:0000256" key="8">
    <source>
        <dbReference type="RuleBase" id="RU003345"/>
    </source>
</evidence>
<dbReference type="PANTHER" id="PTHR42862">
    <property type="entry name" value="DELTA-1-PYRROLINE-5-CARBOXYLATE DEHYDROGENASE 1, ISOFORM A-RELATED"/>
    <property type="match status" value="1"/>
</dbReference>
<dbReference type="Gene3D" id="3.40.605.10">
    <property type="entry name" value="Aldehyde Dehydrogenase, Chain A, domain 1"/>
    <property type="match status" value="1"/>
</dbReference>
<dbReference type="InterPro" id="IPR015590">
    <property type="entry name" value="Aldehyde_DH_dom"/>
</dbReference>
<evidence type="ECO:0000256" key="6">
    <source>
        <dbReference type="PIRSR" id="PIRSR000197-1"/>
    </source>
</evidence>
<gene>
    <name evidence="11" type="ORF">SAMN05216207_101010</name>
</gene>
<dbReference type="Gene3D" id="3.40.309.10">
    <property type="entry name" value="Aldehyde Dehydrogenase, Chain A, domain 2"/>
    <property type="match status" value="1"/>
</dbReference>
<dbReference type="SUPFAM" id="SSF51730">
    <property type="entry name" value="FAD-linked oxidoreductase"/>
    <property type="match status" value="1"/>
</dbReference>
<evidence type="ECO:0000313" key="11">
    <source>
        <dbReference type="EMBL" id="SFN20100.1"/>
    </source>
</evidence>
<evidence type="ECO:0000256" key="3">
    <source>
        <dbReference type="ARBA" id="ARBA00023002"/>
    </source>
</evidence>
<protein>
    <recommendedName>
        <fullName evidence="2">L-glutamate gamma-semialdehyde dehydrogenase</fullName>
        <ecNumber evidence="2">1.2.1.88</ecNumber>
    </recommendedName>
</protein>
<dbReference type="InterPro" id="IPR016161">
    <property type="entry name" value="Ald_DH/histidinol_DH"/>
</dbReference>
<dbReference type="RefSeq" id="WP_093341480.1">
    <property type="nucleotide sequence ID" value="NZ_FOUY01000010.1"/>
</dbReference>
<comment type="pathway">
    <text evidence="1">Amino-acid degradation; L-proline degradation into L-glutamate; L-glutamate from L-proline: step 2/2.</text>
</comment>
<dbReference type="InterPro" id="IPR016163">
    <property type="entry name" value="Ald_DH_C"/>
</dbReference>
<evidence type="ECO:0000313" key="12">
    <source>
        <dbReference type="Proteomes" id="UP000199614"/>
    </source>
</evidence>
<dbReference type="EC" id="1.2.1.88" evidence="2"/>
<accession>A0A1I4X446</accession>
<dbReference type="PROSITE" id="PS00070">
    <property type="entry name" value="ALDEHYDE_DEHYDR_CYS"/>
    <property type="match status" value="1"/>
</dbReference>
<comment type="catalytic activity">
    <reaction evidence="5">
        <text>L-glutamate 5-semialdehyde + NAD(+) + H2O = L-glutamate + NADH + 2 H(+)</text>
        <dbReference type="Rhea" id="RHEA:30235"/>
        <dbReference type="ChEBI" id="CHEBI:15377"/>
        <dbReference type="ChEBI" id="CHEBI:15378"/>
        <dbReference type="ChEBI" id="CHEBI:29985"/>
        <dbReference type="ChEBI" id="CHEBI:57540"/>
        <dbReference type="ChEBI" id="CHEBI:57945"/>
        <dbReference type="ChEBI" id="CHEBI:58066"/>
        <dbReference type="EC" id="1.2.1.88"/>
    </reaction>
</comment>
<dbReference type="InterPro" id="IPR050485">
    <property type="entry name" value="Proline_metab_enzyme"/>
</dbReference>
<dbReference type="GO" id="GO:0010133">
    <property type="term" value="P:L-proline catabolic process to L-glutamate"/>
    <property type="evidence" value="ECO:0007669"/>
    <property type="project" value="InterPro"/>
</dbReference>
<dbReference type="AlphaFoldDB" id="A0A1I4X446"/>
<evidence type="ECO:0000259" key="10">
    <source>
        <dbReference type="Pfam" id="PF01619"/>
    </source>
</evidence>
<dbReference type="InterPro" id="IPR016160">
    <property type="entry name" value="Ald_DH_CS_CYS"/>
</dbReference>
<dbReference type="InterPro" id="IPR025703">
    <property type="entry name" value="Bifunct_PutA"/>
</dbReference>
<organism evidence="11 12">
    <name type="scientific">Pseudonocardia ammonioxydans</name>
    <dbReference type="NCBI Taxonomy" id="260086"/>
    <lineage>
        <taxon>Bacteria</taxon>
        <taxon>Bacillati</taxon>
        <taxon>Actinomycetota</taxon>
        <taxon>Actinomycetes</taxon>
        <taxon>Pseudonocardiales</taxon>
        <taxon>Pseudonocardiaceae</taxon>
        <taxon>Pseudonocardia</taxon>
    </lineage>
</organism>
<dbReference type="PIRSF" id="PIRSF000197">
    <property type="entry name" value="Bifunct_PutA"/>
    <property type="match status" value="1"/>
</dbReference>
<dbReference type="EMBL" id="FOUY01000010">
    <property type="protein sequence ID" value="SFN20100.1"/>
    <property type="molecule type" value="Genomic_DNA"/>
</dbReference>
<dbReference type="SUPFAM" id="SSF53720">
    <property type="entry name" value="ALDH-like"/>
    <property type="match status" value="1"/>
</dbReference>
<sequence length="1160" mass="123165">MSTDHAIAVDDQQPTLEEMADDAVALVRRWLEAARHEPVDASARRLAGVLADPNGLAFTVGFVDGVIRPEDPRAAARNLASLVPIVPRFLPWPLRAAVRTGAVVGRVLPGVVVPLAQASLRRMVRHLLVDASERRLGPAIERIRRSQGDARLNINLLGEAILGDDEAARRVEGTRALLLRDDVDYVSIKVSSTVSPHDPWSFDRAVADAVEALAPLYRVARTAPGGPKFLNLDMEEYKDLDLTLAVFTALLDRPEFHDLQAGIVLQAYLPDALSVMIRLQEWAAARVAGGGAPIKVRVVKGANLPMEQVDAELHGWPLATCGSKQESDASYKAVLDYALRPEHTAAVRIGVAGHNLFDIALAWLLAQRRDCTDGVEIEMLLGMATAQAAAVRADVGSLLLYTPVVHPDEFDVAIAYLIRRLEEGASSENYMSAAFDLDADPGLFEREKQRFLASVAAMPVAPPAPNRVQDRTRPAPSGRWIGAAPFVNTPDTDTAVAANRGWGAAIRSRMRDSALGERTAADGVVTSRGALEELVTGTRAAGEAWRALGADERATILHRAGEELAARRAELLEVMGSECGKLLEQGDPEVSEAIDFAHYYAEAGRRLETVEGARFEPPRLTVVTPPWNFPVAIPAGSTLAALAAGSPVVLKPADPAHRCGAVVAEALWAAGVPRDVLRYVRLDEGDLGPELIAHPSVERVILTGAYETAELFRSLRPDLPLLAETSGKNAIIVTPAADLDLAARDVARSAFGHAGQKCSAASLVVLVGSVATSTRFRRQLADAVSSMRVGLPWEEGTQVGPLIGPAQGGLLSALTTLGPGERWMITPERLDEDGTLWRPGVREGVRPGSEYHLTEYFGPVLGIMTAQTLEEAVALVNRIEYGLTSGLHSLDPDEIDTWLRTVEAGNLYVNRGITGAIVQRQPFGGWKKSAVGTGAKAGGPNYLAGLGGWTDAPVPAGSPGDALTERVLQGARAAGIGADDLAWLTGALGTDVTAWRDEFGLARDATGLTGEHNVLRYHPMPVTVRHDGGRAVELLRIVAAGARASAPVTVSTAGPLPAALHDALVALGASVRHDDTGAWRALARRLGVEGGRLRLVGAPADEVTAVTGGSPALAVYDGPVVGAGRVELLTFLREQAVSVTAHRFGTPHPHAVPAVVPAHH</sequence>
<keyword evidence="4" id="KW-0520">NAD</keyword>
<keyword evidence="3 8" id="KW-0560">Oxidoreductase</keyword>
<dbReference type="GO" id="GO:0003700">
    <property type="term" value="F:DNA-binding transcription factor activity"/>
    <property type="evidence" value="ECO:0007669"/>
    <property type="project" value="InterPro"/>
</dbReference>
<dbReference type="InterPro" id="IPR029041">
    <property type="entry name" value="FAD-linked_oxidoreductase-like"/>
</dbReference>
<dbReference type="GO" id="GO:0009898">
    <property type="term" value="C:cytoplasmic side of plasma membrane"/>
    <property type="evidence" value="ECO:0007669"/>
    <property type="project" value="TreeGrafter"/>
</dbReference>
<dbReference type="Gene3D" id="3.20.20.220">
    <property type="match status" value="1"/>
</dbReference>
<reference evidence="11 12" key="1">
    <citation type="submission" date="2016-10" db="EMBL/GenBank/DDBJ databases">
        <authorList>
            <person name="de Groot N.N."/>
        </authorList>
    </citation>
    <scope>NUCLEOTIDE SEQUENCE [LARGE SCALE GENOMIC DNA]</scope>
    <source>
        <strain evidence="11 12">CGMCC 4.1877</strain>
    </source>
</reference>
<dbReference type="Proteomes" id="UP000199614">
    <property type="component" value="Unassembled WGS sequence"/>
</dbReference>
<proteinExistence type="inferred from homology"/>
<evidence type="ECO:0000256" key="2">
    <source>
        <dbReference type="ARBA" id="ARBA00012884"/>
    </source>
</evidence>
<name>A0A1I4X446_PSUAM</name>
<dbReference type="InterPro" id="IPR029510">
    <property type="entry name" value="Ald_DH_CS_GLU"/>
</dbReference>
<feature type="domain" description="Aldehyde dehydrogenase" evidence="9">
    <location>
        <begin position="531"/>
        <end position="938"/>
    </location>
</feature>
<evidence type="ECO:0000256" key="4">
    <source>
        <dbReference type="ARBA" id="ARBA00023027"/>
    </source>
</evidence>
<feature type="active site" evidence="6">
    <location>
        <position position="758"/>
    </location>
</feature>
<dbReference type="PROSITE" id="PS00687">
    <property type="entry name" value="ALDEHYDE_DEHYDR_GLU"/>
    <property type="match status" value="1"/>
</dbReference>
<dbReference type="Pfam" id="PF00171">
    <property type="entry name" value="Aldedh"/>
    <property type="match status" value="1"/>
</dbReference>
<evidence type="ECO:0000256" key="1">
    <source>
        <dbReference type="ARBA" id="ARBA00004786"/>
    </source>
</evidence>
<dbReference type="GO" id="GO:0003842">
    <property type="term" value="F:L-glutamate gamma-semialdehyde dehydrogenase activity"/>
    <property type="evidence" value="ECO:0007669"/>
    <property type="project" value="UniProtKB-EC"/>
</dbReference>